<dbReference type="SUPFAM" id="SSF52743">
    <property type="entry name" value="Subtilisin-like"/>
    <property type="match status" value="1"/>
</dbReference>
<reference evidence="9" key="1">
    <citation type="submission" date="2023-06" db="EMBL/GenBank/DDBJ databases">
        <title>Conoideocrella luteorostrata (Hypocreales: Clavicipitaceae), a potential biocontrol fungus for elongate hemlock scale in United States Christmas tree production areas.</title>
        <authorList>
            <person name="Barrett H."/>
            <person name="Lovett B."/>
            <person name="Macias A.M."/>
            <person name="Stajich J.E."/>
            <person name="Kasson M.T."/>
        </authorList>
    </citation>
    <scope>NUCLEOTIDE SEQUENCE</scope>
    <source>
        <strain evidence="9">ARSEF 14590</strain>
    </source>
</reference>
<evidence type="ECO:0000256" key="1">
    <source>
        <dbReference type="ARBA" id="ARBA00011073"/>
    </source>
</evidence>
<comment type="similarity">
    <text evidence="1 5">Belongs to the peptidase S8 family.</text>
</comment>
<evidence type="ECO:0000259" key="7">
    <source>
        <dbReference type="Pfam" id="PF00082"/>
    </source>
</evidence>
<evidence type="ECO:0000256" key="3">
    <source>
        <dbReference type="ARBA" id="ARBA00022801"/>
    </source>
</evidence>
<evidence type="ECO:0000256" key="5">
    <source>
        <dbReference type="PROSITE-ProRule" id="PRU01240"/>
    </source>
</evidence>
<evidence type="ECO:0000256" key="4">
    <source>
        <dbReference type="ARBA" id="ARBA00022825"/>
    </source>
</evidence>
<dbReference type="Pfam" id="PF00082">
    <property type="entry name" value="Peptidase_S8"/>
    <property type="match status" value="1"/>
</dbReference>
<keyword evidence="3 5" id="KW-0378">Hydrolase</keyword>
<protein>
    <recommendedName>
        <fullName evidence="11">Peptidase S8/S53 domain-containing protein</fullName>
    </recommendedName>
</protein>
<dbReference type="InterPro" id="IPR015500">
    <property type="entry name" value="Peptidase_S8_subtilisin-rel"/>
</dbReference>
<name>A0AAJ0G3X7_9HYPO</name>
<keyword evidence="4 5" id="KW-0720">Serine protease</keyword>
<evidence type="ECO:0000313" key="9">
    <source>
        <dbReference type="EMBL" id="KAK2616463.1"/>
    </source>
</evidence>
<dbReference type="InterPro" id="IPR023828">
    <property type="entry name" value="Peptidase_S8_Ser-AS"/>
</dbReference>
<proteinExistence type="inferred from homology"/>
<dbReference type="InterPro" id="IPR056002">
    <property type="entry name" value="DUF7580"/>
</dbReference>
<dbReference type="PROSITE" id="PS00138">
    <property type="entry name" value="SUBTILASE_SER"/>
    <property type="match status" value="1"/>
</dbReference>
<evidence type="ECO:0008006" key="11">
    <source>
        <dbReference type="Google" id="ProtNLM"/>
    </source>
</evidence>
<evidence type="ECO:0000313" key="10">
    <source>
        <dbReference type="Proteomes" id="UP001251528"/>
    </source>
</evidence>
<dbReference type="GO" id="GO:0004252">
    <property type="term" value="F:serine-type endopeptidase activity"/>
    <property type="evidence" value="ECO:0007669"/>
    <property type="project" value="UniProtKB-UniRule"/>
</dbReference>
<gene>
    <name evidence="9" type="ORF">QQS21_000505</name>
</gene>
<dbReference type="PANTHER" id="PTHR43806">
    <property type="entry name" value="PEPTIDASE S8"/>
    <property type="match status" value="1"/>
</dbReference>
<feature type="active site" description="Charge relay system" evidence="5">
    <location>
        <position position="771"/>
    </location>
</feature>
<dbReference type="GO" id="GO:0006508">
    <property type="term" value="P:proteolysis"/>
    <property type="evidence" value="ECO:0007669"/>
    <property type="project" value="UniProtKB-KW"/>
</dbReference>
<organism evidence="9 10">
    <name type="scientific">Conoideocrella luteorostrata</name>
    <dbReference type="NCBI Taxonomy" id="1105319"/>
    <lineage>
        <taxon>Eukaryota</taxon>
        <taxon>Fungi</taxon>
        <taxon>Dikarya</taxon>
        <taxon>Ascomycota</taxon>
        <taxon>Pezizomycotina</taxon>
        <taxon>Sordariomycetes</taxon>
        <taxon>Hypocreomycetidae</taxon>
        <taxon>Hypocreales</taxon>
        <taxon>Clavicipitaceae</taxon>
        <taxon>Conoideocrella</taxon>
    </lineage>
</organism>
<dbReference type="CDD" id="cd00306">
    <property type="entry name" value="Peptidases_S8_S53"/>
    <property type="match status" value="1"/>
</dbReference>
<evidence type="ECO:0000256" key="6">
    <source>
        <dbReference type="SAM" id="MobiDB-lite"/>
    </source>
</evidence>
<accession>A0AAJ0G3X7</accession>
<dbReference type="InterPro" id="IPR036852">
    <property type="entry name" value="Peptidase_S8/S53_dom_sf"/>
</dbReference>
<dbReference type="PROSITE" id="PS51892">
    <property type="entry name" value="SUBTILASE"/>
    <property type="match status" value="1"/>
</dbReference>
<feature type="domain" description="DUF7580" evidence="8">
    <location>
        <begin position="184"/>
        <end position="475"/>
    </location>
</feature>
<keyword evidence="10" id="KW-1185">Reference proteome</keyword>
<dbReference type="Pfam" id="PF24476">
    <property type="entry name" value="DUF7580"/>
    <property type="match status" value="1"/>
</dbReference>
<dbReference type="InterPro" id="IPR000209">
    <property type="entry name" value="Peptidase_S8/S53_dom"/>
</dbReference>
<dbReference type="EMBL" id="JASWJB010000005">
    <property type="protein sequence ID" value="KAK2616463.1"/>
    <property type="molecule type" value="Genomic_DNA"/>
</dbReference>
<feature type="region of interest" description="Disordered" evidence="6">
    <location>
        <begin position="504"/>
        <end position="523"/>
    </location>
</feature>
<dbReference type="Gene3D" id="3.40.50.200">
    <property type="entry name" value="Peptidase S8/S53 domain"/>
    <property type="match status" value="1"/>
</dbReference>
<feature type="domain" description="Peptidase S8/S53" evidence="7">
    <location>
        <begin position="728"/>
        <end position="950"/>
    </location>
</feature>
<keyword evidence="2 5" id="KW-0645">Protease</keyword>
<dbReference type="AlphaFoldDB" id="A0AAJ0G3X7"/>
<dbReference type="PANTHER" id="PTHR43806:SF11">
    <property type="entry name" value="CEREVISIN-RELATED"/>
    <property type="match status" value="1"/>
</dbReference>
<sequence>MSLNGILEWQAIVALRSYLIFTLPGDNRRSDPYPLEAADISGDNAEESFEFELTRVFVRQDPPLQVGDAWVNDCHPKLVKLVTLLDSLVRSVQRYHSGRCSQLSTKYTRLGDLLEHLEATKVPLNLINGPLGPAFDMPKRDMVERHLKTVQDVNFLLDSLLLSQKRTEEFESLVPAVATPEPLDDSVREYATAAFNAIFGQLKRCNPEHSVMLYLRSQQDDSLGTPKASLDLFFSSCVDRHVWQEIQCGERENLELGPREVKDLCRFINGAKKQGRIIHVAGEEIQNITQTPPHARHPRDAPSKSLRSLILGDAFKPLDVDHVVSVRFSRVEKRKLAVDIASSLSRLLGSQWVGEGWCSKDLFFLGNKVDQSRSNTPFGPYITCSAAGPPSDNLERWRPNLGDPPILLFLAKLLLEIDLGKDLDDSIDEALKKDPNEDIWFLLSEIKGKYNPDLEYSDAIEYCLNYHMKRQAKLELGEISGTASQWSEWDRTYIRGVIKKLAKPATEAPEADPEPKSSKKRQKGRWWMGHIINPASEAYSPPASLFEVPPTTMSYYSCDSVLADSLEPATSLGPSRSGSTYPTTVNFERRTQSPSKDLAAAACHPIPAKGYEAKPNAELQMLQPSRNISPIIGGWLDGADQSVASAEDPLKSPTSALGMTEGDKIGVLFDATEFHVLHDHLKDGHKQAEEYWELMRDFNKKHFLPSPDTMLTDEIDMTGTNEQTVKNRGVKLALIDTGLDINDSLIKIEMERGRIKCRSWVKEDISDSCGHGTHLVRLVLQVSKSTDILMAKVSDRESFSPRITQNIVEAIQWAVKEDADIISLSLGFKNEVKPINDAIDEALRPRVKTGDARPRLIFAAAANWGFNRPLAFPACKKGVICVYATFGNGYDGRLGPKQDDSVKNFPIGTLGVTIESRWKGKAVWLKGTSYATPIASAVAANVLEFARRNLDAQVQSELERFRGMKAVLALMCKDCDSKSYRYCAPWVLYEKIVNNEKISTTEQILKAIRHEIEELDYL</sequence>
<dbReference type="InterPro" id="IPR050131">
    <property type="entry name" value="Peptidase_S8_subtilisin-like"/>
</dbReference>
<evidence type="ECO:0000256" key="2">
    <source>
        <dbReference type="ARBA" id="ARBA00022670"/>
    </source>
</evidence>
<feature type="active site" description="Charge relay system" evidence="5">
    <location>
        <position position="929"/>
    </location>
</feature>
<evidence type="ECO:0000259" key="8">
    <source>
        <dbReference type="Pfam" id="PF24476"/>
    </source>
</evidence>
<comment type="caution">
    <text evidence="9">The sequence shown here is derived from an EMBL/GenBank/DDBJ whole genome shotgun (WGS) entry which is preliminary data.</text>
</comment>
<feature type="active site" description="Charge relay system" evidence="5">
    <location>
        <position position="736"/>
    </location>
</feature>
<dbReference type="PRINTS" id="PR00723">
    <property type="entry name" value="SUBTILISIN"/>
</dbReference>
<dbReference type="Proteomes" id="UP001251528">
    <property type="component" value="Unassembled WGS sequence"/>
</dbReference>